<dbReference type="PANTHER" id="PTHR21583">
    <property type="entry name" value="ELYS PROTEIN"/>
    <property type="match status" value="1"/>
</dbReference>
<dbReference type="HOGENOM" id="CLU_070360_0_0_1"/>
<sequence>MIDHTQFHEVFKPDLGSPYDQDFVREVEVQRKSFNGVLFIDRVLKALGITKSKAYPPKGDSGLHTLHREICESKMSSHHKLSVFFYLLLDFDEGLGLQGRSSAAESFATRSGVPTKYQIFMRGLWDMDRHQFQLALESLSHPSLLPEFADDIIIVLIRHAENNDYSLPLAYYHTVQPVLKTSAALEHLFGALARTSVTEAFYFSRKQPENARQQLFHQLISAVLDGRGSQDVATRATELVSLPLDGAEEQWFNEYLTTGDGRKLRKAKDTVIMRKVVTGKHSESASEKNLGGQWGLVLDGFKSGMGNRVKS</sequence>
<proteinExistence type="predicted"/>
<dbReference type="KEGG" id="tmn:UCRPA7_6107"/>
<dbReference type="EMBL" id="KB933218">
    <property type="protein sequence ID" value="EON98380.1"/>
    <property type="molecule type" value="Genomic_DNA"/>
</dbReference>
<evidence type="ECO:0000313" key="5">
    <source>
        <dbReference type="Proteomes" id="UP000014074"/>
    </source>
</evidence>
<keyword evidence="5" id="KW-1185">Reference proteome</keyword>
<name>R8BGD2_PHAM7</name>
<dbReference type="PANTHER" id="PTHR21583:SF8">
    <property type="entry name" value="PROTEIN ELYS"/>
    <property type="match status" value="1"/>
</dbReference>
<dbReference type="InterPro" id="IPR025151">
    <property type="entry name" value="ELYS_dom"/>
</dbReference>
<evidence type="ECO:0000259" key="3">
    <source>
        <dbReference type="Pfam" id="PF13934"/>
    </source>
</evidence>
<organism evidence="4 5">
    <name type="scientific">Phaeoacremonium minimum (strain UCR-PA7)</name>
    <name type="common">Esca disease fungus</name>
    <name type="synonym">Togninia minima</name>
    <dbReference type="NCBI Taxonomy" id="1286976"/>
    <lineage>
        <taxon>Eukaryota</taxon>
        <taxon>Fungi</taxon>
        <taxon>Dikarya</taxon>
        <taxon>Ascomycota</taxon>
        <taxon>Pezizomycotina</taxon>
        <taxon>Sordariomycetes</taxon>
        <taxon>Sordariomycetidae</taxon>
        <taxon>Togniniales</taxon>
        <taxon>Togniniaceae</taxon>
        <taxon>Phaeoacremonium</taxon>
    </lineage>
</organism>
<dbReference type="GO" id="GO:0005634">
    <property type="term" value="C:nucleus"/>
    <property type="evidence" value="ECO:0007669"/>
    <property type="project" value="UniProtKB-SubCell"/>
</dbReference>
<dbReference type="Proteomes" id="UP000014074">
    <property type="component" value="Unassembled WGS sequence"/>
</dbReference>
<dbReference type="InterPro" id="IPR052620">
    <property type="entry name" value="ELYS/MEL-28_NucAsmblyFactor"/>
</dbReference>
<reference evidence="5" key="1">
    <citation type="journal article" date="2013" name="Genome Announc.">
        <title>Draft genome sequence of the ascomycete Phaeoacremonium aleophilum strain UCR-PA7, a causal agent of the esca disease complex in grapevines.</title>
        <authorList>
            <person name="Blanco-Ulate B."/>
            <person name="Rolshausen P."/>
            <person name="Cantu D."/>
        </authorList>
    </citation>
    <scope>NUCLEOTIDE SEQUENCE [LARGE SCALE GENOMIC DNA]</scope>
    <source>
        <strain evidence="5">UCR-PA7</strain>
    </source>
</reference>
<dbReference type="eggNOG" id="ENOG502S4G4">
    <property type="taxonomic scope" value="Eukaryota"/>
</dbReference>
<gene>
    <name evidence="4" type="ORF">UCRPA7_6107</name>
</gene>
<feature type="domain" description="ELYS-like" evidence="3">
    <location>
        <begin position="37"/>
        <end position="258"/>
    </location>
</feature>
<comment type="subcellular location">
    <subcellularLocation>
        <location evidence="1">Nucleus</location>
    </subcellularLocation>
</comment>
<evidence type="ECO:0000256" key="2">
    <source>
        <dbReference type="ARBA" id="ARBA00023242"/>
    </source>
</evidence>
<dbReference type="RefSeq" id="XP_007916839.1">
    <property type="nucleotide sequence ID" value="XM_007918648.1"/>
</dbReference>
<keyword evidence="2" id="KW-0539">Nucleus</keyword>
<dbReference type="OrthoDB" id="20729at2759"/>
<dbReference type="GeneID" id="19326730"/>
<accession>R8BGD2</accession>
<evidence type="ECO:0000256" key="1">
    <source>
        <dbReference type="ARBA" id="ARBA00004123"/>
    </source>
</evidence>
<dbReference type="Pfam" id="PF13934">
    <property type="entry name" value="ELYS"/>
    <property type="match status" value="1"/>
</dbReference>
<protein>
    <recommendedName>
        <fullName evidence="3">ELYS-like domain-containing protein</fullName>
    </recommendedName>
</protein>
<evidence type="ECO:0000313" key="4">
    <source>
        <dbReference type="EMBL" id="EON98380.1"/>
    </source>
</evidence>
<dbReference type="AlphaFoldDB" id="R8BGD2"/>